<protein>
    <recommendedName>
        <fullName evidence="4">Integral membrane protein</fullName>
    </recommendedName>
</protein>
<evidence type="ECO:0000256" key="1">
    <source>
        <dbReference type="SAM" id="Phobius"/>
    </source>
</evidence>
<evidence type="ECO:0000313" key="2">
    <source>
        <dbReference type="EMBL" id="ACY98701.1"/>
    </source>
</evidence>
<name>D1A9L5_THECD</name>
<dbReference type="PANTHER" id="PTHR42305:SF1">
    <property type="entry name" value="MEMBRANE PROTEIN RV1733C-RELATED"/>
    <property type="match status" value="1"/>
</dbReference>
<feature type="transmembrane region" description="Helical" evidence="1">
    <location>
        <begin position="34"/>
        <end position="57"/>
    </location>
</feature>
<reference evidence="2 3" key="1">
    <citation type="journal article" date="2011" name="Stand. Genomic Sci.">
        <title>Complete genome sequence of Thermomonospora curvata type strain (B9).</title>
        <authorList>
            <person name="Chertkov O."/>
            <person name="Sikorski J."/>
            <person name="Nolan M."/>
            <person name="Lapidus A."/>
            <person name="Lucas S."/>
            <person name="Del Rio T.G."/>
            <person name="Tice H."/>
            <person name="Cheng J.F."/>
            <person name="Goodwin L."/>
            <person name="Pitluck S."/>
            <person name="Liolios K."/>
            <person name="Ivanova N."/>
            <person name="Mavromatis K."/>
            <person name="Mikhailova N."/>
            <person name="Ovchinnikova G."/>
            <person name="Pati A."/>
            <person name="Chen A."/>
            <person name="Palaniappan K."/>
            <person name="Djao O.D."/>
            <person name="Land M."/>
            <person name="Hauser L."/>
            <person name="Chang Y.J."/>
            <person name="Jeffries C.D."/>
            <person name="Brettin T."/>
            <person name="Han C."/>
            <person name="Detter J.C."/>
            <person name="Rohde M."/>
            <person name="Goker M."/>
            <person name="Woyke T."/>
            <person name="Bristow J."/>
            <person name="Eisen J.A."/>
            <person name="Markowitz V."/>
            <person name="Hugenholtz P."/>
            <person name="Klenk H.P."/>
            <person name="Kyrpides N.C."/>
        </authorList>
    </citation>
    <scope>NUCLEOTIDE SEQUENCE [LARGE SCALE GENOMIC DNA]</scope>
    <source>
        <strain evidence="3">ATCC 19995 / DSM 43183 / JCM 3096 / KCTC 9072 / NBRC 15933 / NCIMB 10081 / Henssen B9</strain>
    </source>
</reference>
<dbReference type="RefSeq" id="WP_012853485.1">
    <property type="nucleotide sequence ID" value="NC_013510.1"/>
</dbReference>
<dbReference type="OrthoDB" id="3542690at2"/>
<dbReference type="AlphaFoldDB" id="D1A9L5"/>
<dbReference type="InterPro" id="IPR039708">
    <property type="entry name" value="MT1774/Rv1733c-like"/>
</dbReference>
<evidence type="ECO:0000313" key="3">
    <source>
        <dbReference type="Proteomes" id="UP000001918"/>
    </source>
</evidence>
<keyword evidence="3" id="KW-1185">Reference proteome</keyword>
<evidence type="ECO:0008006" key="4">
    <source>
        <dbReference type="Google" id="ProtNLM"/>
    </source>
</evidence>
<dbReference type="eggNOG" id="ENOG5032YM7">
    <property type="taxonomic scope" value="Bacteria"/>
</dbReference>
<proteinExistence type="predicted"/>
<keyword evidence="1" id="KW-1133">Transmembrane helix</keyword>
<dbReference type="KEGG" id="tcu:Tcur_3160"/>
<dbReference type="Proteomes" id="UP000001918">
    <property type="component" value="Chromosome"/>
</dbReference>
<keyword evidence="1" id="KW-0472">Membrane</keyword>
<sequence length="197" mass="21786">MHRPAGDRIPAGLGRLRRRLGFDRNVLRRRIDRIQWAAGLTLAVVFLLAAPLLAVAAGGRAYESGVRAEQHERAARRQVAATVTGPAVVDGRYGNRVVPAVWRAPDGTVRKGLLPLAEDDRAGTRRWLWVDRTGRPTAPPRSRSRTVIDAGYAAGGAVLAVGVPLLIAYRLVRRRCDRVRDAMWDAEWARIDPHRIS</sequence>
<dbReference type="STRING" id="471852.Tcur_3160"/>
<organism evidence="2 3">
    <name type="scientific">Thermomonospora curvata (strain ATCC 19995 / DSM 43183 / JCM 3096 / KCTC 9072 / NBRC 15933 / NCIMB 10081 / Henssen B9)</name>
    <dbReference type="NCBI Taxonomy" id="471852"/>
    <lineage>
        <taxon>Bacteria</taxon>
        <taxon>Bacillati</taxon>
        <taxon>Actinomycetota</taxon>
        <taxon>Actinomycetes</taxon>
        <taxon>Streptosporangiales</taxon>
        <taxon>Thermomonosporaceae</taxon>
        <taxon>Thermomonospora</taxon>
    </lineage>
</organism>
<feature type="transmembrane region" description="Helical" evidence="1">
    <location>
        <begin position="150"/>
        <end position="172"/>
    </location>
</feature>
<gene>
    <name evidence="2" type="ordered locus">Tcur_3160</name>
</gene>
<keyword evidence="1" id="KW-0812">Transmembrane</keyword>
<dbReference type="HOGENOM" id="CLU_084215_2_1_11"/>
<dbReference type="PANTHER" id="PTHR42305">
    <property type="entry name" value="MEMBRANE PROTEIN RV1733C-RELATED"/>
    <property type="match status" value="1"/>
</dbReference>
<accession>D1A9L5</accession>
<dbReference type="EMBL" id="CP001738">
    <property type="protein sequence ID" value="ACY98701.1"/>
    <property type="molecule type" value="Genomic_DNA"/>
</dbReference>